<name>A0A7U2EUH2_PHANO</name>
<dbReference type="AlphaFoldDB" id="A0A7U2EUH2"/>
<feature type="compositionally biased region" description="Basic and acidic residues" evidence="2">
    <location>
        <begin position="23"/>
        <end position="33"/>
    </location>
</feature>
<feature type="region of interest" description="Disordered" evidence="2">
    <location>
        <begin position="1"/>
        <end position="33"/>
    </location>
</feature>
<dbReference type="Gene3D" id="1.20.5.340">
    <property type="match status" value="1"/>
</dbReference>
<reference evidence="4" key="1">
    <citation type="journal article" date="2021" name="BMC Genomics">
        <title>Chromosome-level genome assembly and manually-curated proteome of model necrotroph Parastagonospora nodorum Sn15 reveals a genome-wide trove of candidate effector homologs, and redundancy of virulence-related functions within an accessory chromosome.</title>
        <authorList>
            <person name="Bertazzoni S."/>
            <person name="Jones D.A.B."/>
            <person name="Phan H.T."/>
            <person name="Tan K.-C."/>
            <person name="Hane J.K."/>
        </authorList>
    </citation>
    <scope>NUCLEOTIDE SEQUENCE [LARGE SCALE GENOMIC DNA]</scope>
    <source>
        <strain evidence="4">SN15 / ATCC MYA-4574 / FGSC 10173)</strain>
    </source>
</reference>
<dbReference type="EMBL" id="CP069024">
    <property type="protein sequence ID" value="QRC93021.1"/>
    <property type="molecule type" value="Genomic_DNA"/>
</dbReference>
<evidence type="ECO:0000256" key="2">
    <source>
        <dbReference type="SAM" id="MobiDB-lite"/>
    </source>
</evidence>
<protein>
    <submittedName>
        <fullName evidence="3">Uncharacterized protein</fullName>
    </submittedName>
</protein>
<keyword evidence="4" id="KW-1185">Reference proteome</keyword>
<evidence type="ECO:0000313" key="4">
    <source>
        <dbReference type="Proteomes" id="UP000663193"/>
    </source>
</evidence>
<feature type="compositionally biased region" description="Polar residues" evidence="2">
    <location>
        <begin position="1"/>
        <end position="12"/>
    </location>
</feature>
<organism evidence="3 4">
    <name type="scientific">Phaeosphaeria nodorum (strain SN15 / ATCC MYA-4574 / FGSC 10173)</name>
    <name type="common">Glume blotch fungus</name>
    <name type="synonym">Parastagonospora nodorum</name>
    <dbReference type="NCBI Taxonomy" id="321614"/>
    <lineage>
        <taxon>Eukaryota</taxon>
        <taxon>Fungi</taxon>
        <taxon>Dikarya</taxon>
        <taxon>Ascomycota</taxon>
        <taxon>Pezizomycotina</taxon>
        <taxon>Dothideomycetes</taxon>
        <taxon>Pleosporomycetidae</taxon>
        <taxon>Pleosporales</taxon>
        <taxon>Pleosporineae</taxon>
        <taxon>Phaeosphaeriaceae</taxon>
        <taxon>Parastagonospora</taxon>
    </lineage>
</organism>
<keyword evidence="1" id="KW-0175">Coiled coil</keyword>
<gene>
    <name evidence="3" type="ORF">JI435_428790</name>
</gene>
<dbReference type="Proteomes" id="UP000663193">
    <property type="component" value="Chromosome 2"/>
</dbReference>
<dbReference type="RefSeq" id="XP_001798255.1">
    <property type="nucleotide sequence ID" value="XM_001798203.1"/>
</dbReference>
<accession>A0A7U2EUH2</accession>
<evidence type="ECO:0000256" key="1">
    <source>
        <dbReference type="SAM" id="Coils"/>
    </source>
</evidence>
<sequence>MPTLDRSSQLRTTALKRSARQRHIPEPKRARKENIVAVPEATKMSEQNPGTILGLEKINHRPTTAQDTTDRQLIQCESTQSEKLDQSNRDNAVLAKHNEDASERIALLWKKISELTASIASVKKENTIHWQVRAELTASHSKRFNEQHEYVAENARLRADKVRDMGNIEILGASLRQGEEQRTQLRERVTGLEKDRETQQEKEKNVKTQISGLEKNEKTLTQEINDIESQLLDLVKENTTLIGDKKGMENRISELDKDIMALLEEKNGMKAAFTKWMS</sequence>
<proteinExistence type="predicted"/>
<evidence type="ECO:0000313" key="3">
    <source>
        <dbReference type="EMBL" id="QRC93021.1"/>
    </source>
</evidence>
<dbReference type="VEuPathDB" id="FungiDB:JI435_428790"/>
<feature type="coiled-coil region" evidence="1">
    <location>
        <begin position="175"/>
        <end position="272"/>
    </location>
</feature>
<dbReference type="KEGG" id="pno:SNOG_07929"/>